<feature type="region of interest" description="Disordered" evidence="1">
    <location>
        <begin position="64"/>
        <end position="98"/>
    </location>
</feature>
<protein>
    <submittedName>
        <fullName evidence="2">Uncharacterized protein</fullName>
    </submittedName>
</protein>
<accession>A0A2P5XCB6</accession>
<evidence type="ECO:0000256" key="1">
    <source>
        <dbReference type="SAM" id="MobiDB-lite"/>
    </source>
</evidence>
<gene>
    <name evidence="2" type="ORF">GOBAR_AA19686</name>
</gene>
<proteinExistence type="predicted"/>
<evidence type="ECO:0000313" key="2">
    <source>
        <dbReference type="EMBL" id="PPS00974.1"/>
    </source>
</evidence>
<feature type="compositionally biased region" description="Basic and acidic residues" evidence="1">
    <location>
        <begin position="77"/>
        <end position="97"/>
    </location>
</feature>
<name>A0A2P5XCB6_GOSBA</name>
<reference evidence="2 3" key="1">
    <citation type="submission" date="2015-01" db="EMBL/GenBank/DDBJ databases">
        <title>Genome of allotetraploid Gossypium barbadense reveals genomic plasticity and fiber elongation in cotton evolution.</title>
        <authorList>
            <person name="Chen X."/>
            <person name="Liu X."/>
            <person name="Zhao B."/>
            <person name="Zheng H."/>
            <person name="Hu Y."/>
            <person name="Lu G."/>
            <person name="Yang C."/>
            <person name="Chen J."/>
            <person name="Shan C."/>
            <person name="Zhang L."/>
            <person name="Zhou Y."/>
            <person name="Wang L."/>
            <person name="Guo W."/>
            <person name="Bai Y."/>
            <person name="Ruan J."/>
            <person name="Shangguan X."/>
            <person name="Mao Y."/>
            <person name="Jiang J."/>
            <person name="Zhu Y."/>
            <person name="Lei J."/>
            <person name="Kang H."/>
            <person name="Chen S."/>
            <person name="He X."/>
            <person name="Wang R."/>
            <person name="Wang Y."/>
            <person name="Chen J."/>
            <person name="Wang L."/>
            <person name="Yu S."/>
            <person name="Wang B."/>
            <person name="Wei J."/>
            <person name="Song S."/>
            <person name="Lu X."/>
            <person name="Gao Z."/>
            <person name="Gu W."/>
            <person name="Deng X."/>
            <person name="Ma D."/>
            <person name="Wang S."/>
            <person name="Liang W."/>
            <person name="Fang L."/>
            <person name="Cai C."/>
            <person name="Zhu X."/>
            <person name="Zhou B."/>
            <person name="Zhang Y."/>
            <person name="Chen Z."/>
            <person name="Xu S."/>
            <person name="Zhu R."/>
            <person name="Wang S."/>
            <person name="Zhang T."/>
            <person name="Zhao G."/>
        </authorList>
    </citation>
    <scope>NUCLEOTIDE SEQUENCE [LARGE SCALE GENOMIC DNA]</scope>
    <source>
        <strain evidence="3">cv. Xinhai21</strain>
        <tissue evidence="2">Leaf</tissue>
    </source>
</reference>
<evidence type="ECO:0000313" key="3">
    <source>
        <dbReference type="Proteomes" id="UP000239757"/>
    </source>
</evidence>
<dbReference type="EMBL" id="KZ665197">
    <property type="protein sequence ID" value="PPS00974.1"/>
    <property type="molecule type" value="Genomic_DNA"/>
</dbReference>
<sequence>MLTKFISVPETRFQNTETAFKNQQASIEGLETQIGQLAKLISERAQGSLPSNTEFNPKEQLNAITSQDEEGLVTPEPEPRQETEISKGKGEVDHNEQKPVSSHFMWETKQSPFKLEIPAPHRKLKEVHEPFSSNSRGPIHEERRLQIEELDEWRTHKPRTHDKPKLRQNKLNTIPNQLKVGDKVLLDAADSHIVTTKTNEEIPLTILSIFPFSTVEDHVETGQRFSLARATINRHDRATWPWVNLPKQHGHATCPCLETVAEPVKLTRVYDMAMPSNHGRTCQNNTGVCFPTRVWEKRTEIDTVMQRAELRAHERAPQPIPLKEFLICSQSEKAPKLILAYELKTPLRKVLHDYHVLLDHDHSYHQI</sequence>
<dbReference type="Proteomes" id="UP000239757">
    <property type="component" value="Unassembled WGS sequence"/>
</dbReference>
<organism evidence="2 3">
    <name type="scientific">Gossypium barbadense</name>
    <name type="common">Sea Island cotton</name>
    <name type="synonym">Hibiscus barbadensis</name>
    <dbReference type="NCBI Taxonomy" id="3634"/>
    <lineage>
        <taxon>Eukaryota</taxon>
        <taxon>Viridiplantae</taxon>
        <taxon>Streptophyta</taxon>
        <taxon>Embryophyta</taxon>
        <taxon>Tracheophyta</taxon>
        <taxon>Spermatophyta</taxon>
        <taxon>Magnoliopsida</taxon>
        <taxon>eudicotyledons</taxon>
        <taxon>Gunneridae</taxon>
        <taxon>Pentapetalae</taxon>
        <taxon>rosids</taxon>
        <taxon>malvids</taxon>
        <taxon>Malvales</taxon>
        <taxon>Malvaceae</taxon>
        <taxon>Malvoideae</taxon>
        <taxon>Gossypium</taxon>
    </lineage>
</organism>
<dbReference type="AlphaFoldDB" id="A0A2P5XCB6"/>
<dbReference type="OrthoDB" id="1747867at2759"/>